<feature type="domain" description="DUF3097" evidence="2">
    <location>
        <begin position="28"/>
        <end position="88"/>
    </location>
</feature>
<comment type="caution">
    <text evidence="3">The sequence shown here is derived from an EMBL/GenBank/DDBJ whole genome shotgun (WGS) entry which is preliminary data.</text>
</comment>
<dbReference type="Pfam" id="PF22845">
    <property type="entry name" value="DUF3097_N"/>
    <property type="match status" value="1"/>
</dbReference>
<sequence length="297" mass="32352">MFDRYGRDVLSRPEKGAAYVAPAKTRPVQAEYGMVVEDAATGFTGAVLRTEKIGGRYVVVLENRHGRTKSFTLGPGFLLEGQPVALTPMARPSRFPSGVSAATPRSAGGRALTASGSFKLDNVRARTARASRLWVEGKHDAELVERVWGDDLRVEGVVVELLDGVGNLEAALREFAPGPQRRAGVLLDHLVKGSKETRLAAQVRQEFGAHVLIVGHPFVDVWQAVNPRLFGLPAWPQIPRATDIKVGTLQALGWAHTTQADIADGWRRILSRVTSYKDLHPALLGRVEELIDYVTAP</sequence>
<evidence type="ECO:0000259" key="1">
    <source>
        <dbReference type="Pfam" id="PF11296"/>
    </source>
</evidence>
<dbReference type="InterPro" id="IPR021447">
    <property type="entry name" value="DUF3097_C"/>
</dbReference>
<evidence type="ECO:0008006" key="5">
    <source>
        <dbReference type="Google" id="ProtNLM"/>
    </source>
</evidence>
<dbReference type="EMBL" id="MQVS01000003">
    <property type="protein sequence ID" value="OKL52019.1"/>
    <property type="molecule type" value="Genomic_DNA"/>
</dbReference>
<dbReference type="OrthoDB" id="3398606at2"/>
<evidence type="ECO:0000313" key="3">
    <source>
        <dbReference type="EMBL" id="OKL52019.1"/>
    </source>
</evidence>
<dbReference type="InterPro" id="IPR053883">
    <property type="entry name" value="DUF3097_N"/>
</dbReference>
<reference evidence="4" key="1">
    <citation type="submission" date="2016-12" db="EMBL/GenBank/DDBJ databases">
        <authorList>
            <person name="Meng X."/>
        </authorList>
    </citation>
    <scope>NUCLEOTIDE SEQUENCE [LARGE SCALE GENOMIC DNA]</scope>
    <source>
        <strain evidence="4">DSM 20732</strain>
    </source>
</reference>
<dbReference type="Proteomes" id="UP000185612">
    <property type="component" value="Unassembled WGS sequence"/>
</dbReference>
<name>A0A1Q5PX45_9ACTO</name>
<dbReference type="InParanoid" id="A0A1Q5PX45"/>
<dbReference type="Pfam" id="PF11296">
    <property type="entry name" value="DUF3097_C"/>
    <property type="match status" value="1"/>
</dbReference>
<feature type="domain" description="DUF3097" evidence="1">
    <location>
        <begin position="131"/>
        <end position="295"/>
    </location>
</feature>
<evidence type="ECO:0000259" key="2">
    <source>
        <dbReference type="Pfam" id="PF22845"/>
    </source>
</evidence>
<dbReference type="AlphaFoldDB" id="A0A1Q5PX45"/>
<dbReference type="STRING" id="52770.BSZ40_03565"/>
<organism evidence="3 4">
    <name type="scientific">Buchananella hordeovulneris</name>
    <dbReference type="NCBI Taxonomy" id="52770"/>
    <lineage>
        <taxon>Bacteria</taxon>
        <taxon>Bacillati</taxon>
        <taxon>Actinomycetota</taxon>
        <taxon>Actinomycetes</taxon>
        <taxon>Actinomycetales</taxon>
        <taxon>Actinomycetaceae</taxon>
        <taxon>Buchananella</taxon>
    </lineage>
</organism>
<keyword evidence="4" id="KW-1185">Reference proteome</keyword>
<gene>
    <name evidence="3" type="ORF">BSZ40_03565</name>
</gene>
<evidence type="ECO:0000313" key="4">
    <source>
        <dbReference type="Proteomes" id="UP000185612"/>
    </source>
</evidence>
<dbReference type="RefSeq" id="WP_073823419.1">
    <property type="nucleotide sequence ID" value="NZ_MQVS01000003.1"/>
</dbReference>
<protein>
    <recommendedName>
        <fullName evidence="5">DUF3097 domain-containing protein</fullName>
    </recommendedName>
</protein>
<accession>A0A1Q5PX45</accession>
<proteinExistence type="predicted"/>